<dbReference type="AlphaFoldDB" id="A0A1E7FMP6"/>
<sequence length="235" mass="26878">MLMVFSLIVFHERLSKLARKGVPERKLNSGVQRGSSSPRTCIEHMQNGKNCLSWPTYQNNSLFVLKKVDNKKYVPSSVLLVLAEEYKPSDRSELLILQYLVRKEHAKRLKAARIRNKVRWLSTSMDDRMDCIVVSTYAEYYMCRKGLKIKVNEAITKCIQVVRSKVCCMVPFGKDLFPLIKGLGKDKMHTSIASSDGIQLLYYSFELTMISTVLITVAVLTVRDQRQANSVDAIY</sequence>
<evidence type="ECO:0000256" key="1">
    <source>
        <dbReference type="SAM" id="Phobius"/>
    </source>
</evidence>
<accession>A0A1E7FMP6</accession>
<protein>
    <submittedName>
        <fullName evidence="2">Uncharacterized protein</fullName>
    </submittedName>
</protein>
<dbReference type="EMBL" id="KV784355">
    <property type="protein sequence ID" value="OEU19449.1"/>
    <property type="molecule type" value="Genomic_DNA"/>
</dbReference>
<keyword evidence="3" id="KW-1185">Reference proteome</keyword>
<dbReference type="KEGG" id="fcy:FRACYDRAFT_235503"/>
<evidence type="ECO:0000313" key="3">
    <source>
        <dbReference type="Proteomes" id="UP000095751"/>
    </source>
</evidence>
<keyword evidence="1" id="KW-1133">Transmembrane helix</keyword>
<feature type="transmembrane region" description="Helical" evidence="1">
    <location>
        <begin position="200"/>
        <end position="222"/>
    </location>
</feature>
<evidence type="ECO:0000313" key="2">
    <source>
        <dbReference type="EMBL" id="OEU19449.1"/>
    </source>
</evidence>
<dbReference type="InParanoid" id="A0A1E7FMP6"/>
<proteinExistence type="predicted"/>
<keyword evidence="1" id="KW-0472">Membrane</keyword>
<name>A0A1E7FMP6_9STRA</name>
<dbReference type="Proteomes" id="UP000095751">
    <property type="component" value="Unassembled WGS sequence"/>
</dbReference>
<reference evidence="2 3" key="1">
    <citation type="submission" date="2016-09" db="EMBL/GenBank/DDBJ databases">
        <title>Extensive genetic diversity and differential bi-allelic expression allows diatom success in the polar Southern Ocean.</title>
        <authorList>
            <consortium name="DOE Joint Genome Institute"/>
            <person name="Mock T."/>
            <person name="Otillar R.P."/>
            <person name="Strauss J."/>
            <person name="Dupont C."/>
            <person name="Frickenhaus S."/>
            <person name="Maumus F."/>
            <person name="Mcmullan M."/>
            <person name="Sanges R."/>
            <person name="Schmutz J."/>
            <person name="Toseland A."/>
            <person name="Valas R."/>
            <person name="Veluchamy A."/>
            <person name="Ward B.J."/>
            <person name="Allen A."/>
            <person name="Barry K."/>
            <person name="Falciatore A."/>
            <person name="Ferrante M."/>
            <person name="Fortunato A.E."/>
            <person name="Gloeckner G."/>
            <person name="Gruber A."/>
            <person name="Hipkin R."/>
            <person name="Janech M."/>
            <person name="Kroth P."/>
            <person name="Leese F."/>
            <person name="Lindquist E."/>
            <person name="Lyon B.R."/>
            <person name="Martin J."/>
            <person name="Mayer C."/>
            <person name="Parker M."/>
            <person name="Quesneville H."/>
            <person name="Raymond J."/>
            <person name="Uhlig C."/>
            <person name="Valentin K.U."/>
            <person name="Worden A.Z."/>
            <person name="Armbrust E.V."/>
            <person name="Bowler C."/>
            <person name="Green B."/>
            <person name="Moulton V."/>
            <person name="Van Oosterhout C."/>
            <person name="Grigoriev I."/>
        </authorList>
    </citation>
    <scope>NUCLEOTIDE SEQUENCE [LARGE SCALE GENOMIC DNA]</scope>
    <source>
        <strain evidence="2 3">CCMP1102</strain>
    </source>
</reference>
<keyword evidence="1" id="KW-0812">Transmembrane</keyword>
<organism evidence="2 3">
    <name type="scientific">Fragilariopsis cylindrus CCMP1102</name>
    <dbReference type="NCBI Taxonomy" id="635003"/>
    <lineage>
        <taxon>Eukaryota</taxon>
        <taxon>Sar</taxon>
        <taxon>Stramenopiles</taxon>
        <taxon>Ochrophyta</taxon>
        <taxon>Bacillariophyta</taxon>
        <taxon>Bacillariophyceae</taxon>
        <taxon>Bacillariophycidae</taxon>
        <taxon>Bacillariales</taxon>
        <taxon>Bacillariaceae</taxon>
        <taxon>Fragilariopsis</taxon>
    </lineage>
</organism>
<gene>
    <name evidence="2" type="ORF">FRACYDRAFT_235503</name>
</gene>